<feature type="region of interest" description="Disordered" evidence="1">
    <location>
        <begin position="1"/>
        <end position="21"/>
    </location>
</feature>
<dbReference type="NCBIfam" id="TIGR03544">
    <property type="entry name" value="DivI1A_domain"/>
    <property type="match status" value="3"/>
</dbReference>
<feature type="compositionally biased region" description="Basic and acidic residues" evidence="1">
    <location>
        <begin position="163"/>
        <end position="177"/>
    </location>
</feature>
<protein>
    <recommendedName>
        <fullName evidence="4">Antigen 84</fullName>
    </recommendedName>
</protein>
<gene>
    <name evidence="2" type="ORF">CA984_25225</name>
</gene>
<dbReference type="EMBL" id="NGFP01000126">
    <property type="protein sequence ID" value="OUC93740.1"/>
    <property type="molecule type" value="Genomic_DNA"/>
</dbReference>
<evidence type="ECO:0000313" key="3">
    <source>
        <dbReference type="Proteomes" id="UP000194761"/>
    </source>
</evidence>
<accession>A0A243RI28</accession>
<feature type="region of interest" description="Disordered" evidence="1">
    <location>
        <begin position="93"/>
        <end position="249"/>
    </location>
</feature>
<name>A0A243RI28_9ACTN</name>
<evidence type="ECO:0008006" key="4">
    <source>
        <dbReference type="Google" id="ProtNLM"/>
    </source>
</evidence>
<organism evidence="2 3">
    <name type="scientific">Streptosporangium minutum</name>
    <dbReference type="NCBI Taxonomy" id="569862"/>
    <lineage>
        <taxon>Bacteria</taxon>
        <taxon>Bacillati</taxon>
        <taxon>Actinomycetota</taxon>
        <taxon>Actinomycetes</taxon>
        <taxon>Streptosporangiales</taxon>
        <taxon>Streptosporangiaceae</taxon>
        <taxon>Streptosporangium</taxon>
    </lineage>
</organism>
<proteinExistence type="predicted"/>
<dbReference type="InterPro" id="IPR019933">
    <property type="entry name" value="DivIVA_domain"/>
</dbReference>
<evidence type="ECO:0000256" key="1">
    <source>
        <dbReference type="SAM" id="MobiDB-lite"/>
    </source>
</evidence>
<reference evidence="2 3" key="1">
    <citation type="submission" date="2017-05" db="EMBL/GenBank/DDBJ databases">
        <title>Biotechnological potential of actinobacteria isolated from South African environments.</title>
        <authorList>
            <person name="Le Roes-Hill M."/>
            <person name="Prins A."/>
            <person name="Durrell K.A."/>
        </authorList>
    </citation>
    <scope>NUCLEOTIDE SEQUENCE [LARGE SCALE GENOMIC DNA]</scope>
    <source>
        <strain evidence="2">M26</strain>
    </source>
</reference>
<keyword evidence="3" id="KW-1185">Reference proteome</keyword>
<evidence type="ECO:0000313" key="2">
    <source>
        <dbReference type="EMBL" id="OUC93740.1"/>
    </source>
</evidence>
<sequence>MSDQNGGTENGTRRDPGLNRFPRVLGVRAGYDPDQVDALVRRIEGTLGRGSLEGEPITADEIRDARFRTKLGGYHEIAVDFALEAFIVAVETRPAESHRQVPPRPRPRREQPPAPAGGSAGSAEPHAPAGEDVQAGESRTAAGEDVQAGESRTAAGESGWAEDEPHASSGEDVRSGEPRMSTGESGWSVEPHVPAGGSGRADEPHPSAGENGWAAESHASAEGSPSVADPRSTGEGARAGDLPPASEEYAEEEYAEFAEYATSEETLAASEEHAARVERAAFRAGRLGMGYNEDQVDAFLDRVVATLRGTTDQPVTPGDVRAARFATVILKPGYAVSEVDEFLTDLAGVLEAHLGR</sequence>
<dbReference type="Gene3D" id="6.10.250.660">
    <property type="match status" value="1"/>
</dbReference>
<feature type="compositionally biased region" description="Low complexity" evidence="1">
    <location>
        <begin position="121"/>
        <end position="131"/>
    </location>
</feature>
<dbReference type="Proteomes" id="UP000194761">
    <property type="component" value="Unassembled WGS sequence"/>
</dbReference>
<comment type="caution">
    <text evidence="2">The sequence shown here is derived from an EMBL/GenBank/DDBJ whole genome shotgun (WGS) entry which is preliminary data.</text>
</comment>
<dbReference type="AlphaFoldDB" id="A0A243RI28"/>